<dbReference type="AlphaFoldDB" id="A0A4Y2AFN9"/>
<dbReference type="EMBL" id="BGPR01000016">
    <property type="protein sequence ID" value="GBL78540.1"/>
    <property type="molecule type" value="Genomic_DNA"/>
</dbReference>
<sequence length="112" mass="12930">MLAANPFKVERDPGLLLATPNRDTLYVAMFLYLRRMRPCVILLEKISFSAKQRCKMDVDSLQEHVYSLEPLSCCYKNANCKPICCQATLHPHRACFKNTPCNRMDRFPHPSP</sequence>
<protein>
    <submittedName>
        <fullName evidence="1">Uncharacterized protein</fullName>
    </submittedName>
</protein>
<name>A0A4Y2AFN9_ARAVE</name>
<comment type="caution">
    <text evidence="1">The sequence shown here is derived from an EMBL/GenBank/DDBJ whole genome shotgun (WGS) entry which is preliminary data.</text>
</comment>
<accession>A0A4Y2AFN9</accession>
<dbReference type="Proteomes" id="UP000499080">
    <property type="component" value="Unassembled WGS sequence"/>
</dbReference>
<evidence type="ECO:0000313" key="1">
    <source>
        <dbReference type="EMBL" id="GBL78540.1"/>
    </source>
</evidence>
<reference evidence="1 2" key="1">
    <citation type="journal article" date="2019" name="Sci. Rep.">
        <title>Orb-weaving spider Araneus ventricosus genome elucidates the spidroin gene catalogue.</title>
        <authorList>
            <person name="Kono N."/>
            <person name="Nakamura H."/>
            <person name="Ohtoshi R."/>
            <person name="Moran D.A.P."/>
            <person name="Shinohara A."/>
            <person name="Yoshida Y."/>
            <person name="Fujiwara M."/>
            <person name="Mori M."/>
            <person name="Tomita M."/>
            <person name="Arakawa K."/>
        </authorList>
    </citation>
    <scope>NUCLEOTIDE SEQUENCE [LARGE SCALE GENOMIC DNA]</scope>
</reference>
<keyword evidence="2" id="KW-1185">Reference proteome</keyword>
<organism evidence="1 2">
    <name type="scientific">Araneus ventricosus</name>
    <name type="common">Orbweaver spider</name>
    <name type="synonym">Epeira ventricosa</name>
    <dbReference type="NCBI Taxonomy" id="182803"/>
    <lineage>
        <taxon>Eukaryota</taxon>
        <taxon>Metazoa</taxon>
        <taxon>Ecdysozoa</taxon>
        <taxon>Arthropoda</taxon>
        <taxon>Chelicerata</taxon>
        <taxon>Arachnida</taxon>
        <taxon>Araneae</taxon>
        <taxon>Araneomorphae</taxon>
        <taxon>Entelegynae</taxon>
        <taxon>Araneoidea</taxon>
        <taxon>Araneidae</taxon>
        <taxon>Araneus</taxon>
    </lineage>
</organism>
<evidence type="ECO:0000313" key="2">
    <source>
        <dbReference type="Proteomes" id="UP000499080"/>
    </source>
</evidence>
<gene>
    <name evidence="1" type="ORF">AVEN_65145_1</name>
</gene>
<proteinExistence type="predicted"/>